<organism evidence="1 2">
    <name type="scientific">Flavobacterium ginsenosidimutans</name>
    <dbReference type="NCBI Taxonomy" id="687844"/>
    <lineage>
        <taxon>Bacteria</taxon>
        <taxon>Pseudomonadati</taxon>
        <taxon>Bacteroidota</taxon>
        <taxon>Flavobacteriia</taxon>
        <taxon>Flavobacteriales</taxon>
        <taxon>Flavobacteriaceae</taxon>
        <taxon>Flavobacterium</taxon>
    </lineage>
</organism>
<keyword evidence="2" id="KW-1185">Reference proteome</keyword>
<evidence type="ECO:0000313" key="1">
    <source>
        <dbReference type="EMBL" id="WXK48973.1"/>
    </source>
</evidence>
<proteinExistence type="predicted"/>
<dbReference type="EMBL" id="CP147988">
    <property type="protein sequence ID" value="WXK48973.1"/>
    <property type="molecule type" value="Genomic_DNA"/>
</dbReference>
<reference evidence="1 2" key="1">
    <citation type="submission" date="2024-02" db="EMBL/GenBank/DDBJ databases">
        <title>complete genome of Flavobacterium ginsenosidimutans Str. YTB16.</title>
        <authorList>
            <person name="Wang Q."/>
        </authorList>
    </citation>
    <scope>NUCLEOTIDE SEQUENCE [LARGE SCALE GENOMIC DNA]</scope>
    <source>
        <strain evidence="1 2">YTB16</strain>
    </source>
</reference>
<dbReference type="Proteomes" id="UP001447857">
    <property type="component" value="Chromosome"/>
</dbReference>
<gene>
    <name evidence="1" type="ORF">V6624_18290</name>
</gene>
<evidence type="ECO:0000313" key="2">
    <source>
        <dbReference type="Proteomes" id="UP001447857"/>
    </source>
</evidence>
<sequence length="43" mass="5037">MLHIITNFEKPYFSGHKKAPKLVRFPLLGIYGMIQIILKQVPR</sequence>
<name>A0ABZ2Q7N9_9FLAO</name>
<protein>
    <recommendedName>
        <fullName evidence="3">Transposase</fullName>
    </recommendedName>
</protein>
<accession>A0ABZ2Q7N9</accession>
<evidence type="ECO:0008006" key="3">
    <source>
        <dbReference type="Google" id="ProtNLM"/>
    </source>
</evidence>
<dbReference type="RefSeq" id="WP_338839658.1">
    <property type="nucleotide sequence ID" value="NZ_CP147988.1"/>
</dbReference>